<protein>
    <submittedName>
        <fullName evidence="2">Protein maternal effect lethal 26</fullName>
    </submittedName>
</protein>
<organism evidence="2 3">
    <name type="scientific">Frankliniella fusca</name>
    <dbReference type="NCBI Taxonomy" id="407009"/>
    <lineage>
        <taxon>Eukaryota</taxon>
        <taxon>Metazoa</taxon>
        <taxon>Ecdysozoa</taxon>
        <taxon>Arthropoda</taxon>
        <taxon>Hexapoda</taxon>
        <taxon>Insecta</taxon>
        <taxon>Pterygota</taxon>
        <taxon>Neoptera</taxon>
        <taxon>Paraneoptera</taxon>
        <taxon>Thysanoptera</taxon>
        <taxon>Terebrantia</taxon>
        <taxon>Thripoidea</taxon>
        <taxon>Thripidae</taxon>
        <taxon>Frankliniella</taxon>
    </lineage>
</organism>
<dbReference type="SMART" id="SM00225">
    <property type="entry name" value="BTB"/>
    <property type="match status" value="1"/>
</dbReference>
<dbReference type="AlphaFoldDB" id="A0AAE1LF76"/>
<evidence type="ECO:0000313" key="2">
    <source>
        <dbReference type="EMBL" id="KAK3917240.1"/>
    </source>
</evidence>
<dbReference type="Gene3D" id="3.30.710.10">
    <property type="entry name" value="Potassium Channel Kv1.1, Chain A"/>
    <property type="match status" value="1"/>
</dbReference>
<accession>A0AAE1LF76</accession>
<reference evidence="2" key="2">
    <citation type="journal article" date="2023" name="BMC Genomics">
        <title>Pest status, molecular evolution, and epigenetic factors derived from the genome assembly of Frankliniella fusca, a thysanopteran phytovirus vector.</title>
        <authorList>
            <person name="Catto M.A."/>
            <person name="Labadie P.E."/>
            <person name="Jacobson A.L."/>
            <person name="Kennedy G.G."/>
            <person name="Srinivasan R."/>
            <person name="Hunt B.G."/>
        </authorList>
    </citation>
    <scope>NUCLEOTIDE SEQUENCE</scope>
    <source>
        <strain evidence="2">PL_HMW_Pooled</strain>
    </source>
</reference>
<dbReference type="InterPro" id="IPR000210">
    <property type="entry name" value="BTB/POZ_dom"/>
</dbReference>
<dbReference type="EMBL" id="JAHWGI010000700">
    <property type="protein sequence ID" value="KAK3917240.1"/>
    <property type="molecule type" value="Genomic_DNA"/>
</dbReference>
<dbReference type="PANTHER" id="PTHR24413">
    <property type="entry name" value="SPECKLE-TYPE POZ PROTEIN"/>
    <property type="match status" value="1"/>
</dbReference>
<proteinExistence type="predicted"/>
<sequence length="342" mass="37625">MATEQPSSMSMRLCLLSEQTARRKVVVDLSWFPLTPLKSDDGAVSFTPVLSVPDDDEDDEDEEANIQLSLKSCRSTGQPMLAHCKMIAGLRSKAAGRTAGATPPQPPSAETRIFIPNQKTIKNLLSLPLSEQVRKVTVKIRVYAIGPLPVAGAGLHLNQARLQGNLCDVKLVVDGVELPAHRSVLAVRSPVLNNMLTGDYVEAREGRVELVDFSRAAVEKFLEYLYTDQIQDWGDMELDLLQLADKYMVPKLRDDCCVRLWDCSPQRALEVLHCAAFGLGDIMGSGLRRRLSTIIVENLAELVSTDMWAKFKADHPLIVDVMWGSANQSRNSASASAWPVNG</sequence>
<dbReference type="Pfam" id="PF00651">
    <property type="entry name" value="BTB"/>
    <property type="match status" value="1"/>
</dbReference>
<evidence type="ECO:0000313" key="3">
    <source>
        <dbReference type="Proteomes" id="UP001219518"/>
    </source>
</evidence>
<name>A0AAE1LF76_9NEOP</name>
<evidence type="ECO:0000259" key="1">
    <source>
        <dbReference type="PROSITE" id="PS50097"/>
    </source>
</evidence>
<dbReference type="PROSITE" id="PS50097">
    <property type="entry name" value="BTB"/>
    <property type="match status" value="1"/>
</dbReference>
<gene>
    <name evidence="2" type="ORF">KUF71_006824</name>
</gene>
<dbReference type="Proteomes" id="UP001219518">
    <property type="component" value="Unassembled WGS sequence"/>
</dbReference>
<comment type="caution">
    <text evidence="2">The sequence shown here is derived from an EMBL/GenBank/DDBJ whole genome shotgun (WGS) entry which is preliminary data.</text>
</comment>
<dbReference type="CDD" id="cd18186">
    <property type="entry name" value="BTB_POZ_ZBTB_KLHL-like"/>
    <property type="match status" value="1"/>
</dbReference>
<dbReference type="SUPFAM" id="SSF54695">
    <property type="entry name" value="POZ domain"/>
    <property type="match status" value="1"/>
</dbReference>
<feature type="domain" description="BTB" evidence="1">
    <location>
        <begin position="167"/>
        <end position="230"/>
    </location>
</feature>
<keyword evidence="3" id="KW-1185">Reference proteome</keyword>
<reference evidence="2" key="1">
    <citation type="submission" date="2021-07" db="EMBL/GenBank/DDBJ databases">
        <authorList>
            <person name="Catto M.A."/>
            <person name="Jacobson A."/>
            <person name="Kennedy G."/>
            <person name="Labadie P."/>
            <person name="Hunt B.G."/>
            <person name="Srinivasan R."/>
        </authorList>
    </citation>
    <scope>NUCLEOTIDE SEQUENCE</scope>
    <source>
        <strain evidence="2">PL_HMW_Pooled</strain>
        <tissue evidence="2">Head</tissue>
    </source>
</reference>
<dbReference type="InterPro" id="IPR011333">
    <property type="entry name" value="SKP1/BTB/POZ_sf"/>
</dbReference>